<gene>
    <name evidence="2" type="ORF">KM031_06285</name>
</gene>
<dbReference type="RefSeq" id="WP_215503679.1">
    <property type="nucleotide sequence ID" value="NZ_CP076361.1"/>
</dbReference>
<dbReference type="EMBL" id="CP076361">
    <property type="protein sequence ID" value="QWK91487.1"/>
    <property type="molecule type" value="Genomic_DNA"/>
</dbReference>
<keyword evidence="3" id="KW-1185">Reference proteome</keyword>
<evidence type="ECO:0000256" key="1">
    <source>
        <dbReference type="SAM" id="Phobius"/>
    </source>
</evidence>
<dbReference type="InterPro" id="IPR006747">
    <property type="entry name" value="DUF599"/>
</dbReference>
<evidence type="ECO:0000313" key="2">
    <source>
        <dbReference type="EMBL" id="QWK91487.1"/>
    </source>
</evidence>
<sequence>MNALSLLALFTPLDLAAVAYTLLGAWALQLLIEHPTLRRPSVSVIMTHYRRDWMREFVTRQPRIFDANILDGLRQGITFYASTCMLALGGGLALLGDTAPLQGLAQSFALVADPVLVIKAKILFILAFVVNAFLKFVWSHRLFGYCSLLMASVPNDASHPQAFPRAARAAEVNITAARNYNRGLRSVYFAIGALGWLVGPWGLLITMTATFATLIRREFASQSRAAMLDRLSETE</sequence>
<evidence type="ECO:0000313" key="3">
    <source>
        <dbReference type="Proteomes" id="UP000679352"/>
    </source>
</evidence>
<dbReference type="Proteomes" id="UP000679352">
    <property type="component" value="Chromosome"/>
</dbReference>
<feature type="transmembrane region" description="Helical" evidence="1">
    <location>
        <begin position="108"/>
        <end position="134"/>
    </location>
</feature>
<keyword evidence="1" id="KW-0812">Transmembrane</keyword>
<organism evidence="2 3">
    <name type="scientific">Gemmobacter fulvus</name>
    <dbReference type="NCBI Taxonomy" id="2840474"/>
    <lineage>
        <taxon>Bacteria</taxon>
        <taxon>Pseudomonadati</taxon>
        <taxon>Pseudomonadota</taxon>
        <taxon>Alphaproteobacteria</taxon>
        <taxon>Rhodobacterales</taxon>
        <taxon>Paracoccaceae</taxon>
        <taxon>Gemmobacter</taxon>
    </lineage>
</organism>
<proteinExistence type="predicted"/>
<reference evidence="2" key="1">
    <citation type="submission" date="2021-06" db="EMBL/GenBank/DDBJ databases">
        <title>Direct submission.</title>
        <authorList>
            <person name="Lee C.-S."/>
            <person name="Jin L."/>
        </authorList>
    </citation>
    <scope>NUCLEOTIDE SEQUENCE</scope>
    <source>
        <strain evidence="2">Con5</strain>
    </source>
</reference>
<dbReference type="PANTHER" id="PTHR31168">
    <property type="entry name" value="OS02G0292800 PROTEIN"/>
    <property type="match status" value="1"/>
</dbReference>
<dbReference type="PANTHER" id="PTHR31168:SF21">
    <property type="entry name" value="EMB|CAB89385.1"/>
    <property type="match status" value="1"/>
</dbReference>
<feature type="transmembrane region" description="Helical" evidence="1">
    <location>
        <begin position="77"/>
        <end position="96"/>
    </location>
</feature>
<dbReference type="AlphaFoldDB" id="A0A975P8T5"/>
<dbReference type="KEGG" id="gfu:KM031_06285"/>
<keyword evidence="1" id="KW-1133">Transmembrane helix</keyword>
<protein>
    <submittedName>
        <fullName evidence="2">DUF599 domain-containing protein</fullName>
    </submittedName>
</protein>
<accession>A0A975P8T5</accession>
<name>A0A975P8T5_9RHOB</name>
<feature type="transmembrane region" description="Helical" evidence="1">
    <location>
        <begin position="187"/>
        <end position="215"/>
    </location>
</feature>
<keyword evidence="1" id="KW-0472">Membrane</keyword>
<dbReference type="Pfam" id="PF04654">
    <property type="entry name" value="DUF599"/>
    <property type="match status" value="1"/>
</dbReference>